<evidence type="ECO:0000256" key="3">
    <source>
        <dbReference type="ARBA" id="ARBA00022723"/>
    </source>
</evidence>
<evidence type="ECO:0000256" key="5">
    <source>
        <dbReference type="ARBA" id="ARBA00022833"/>
    </source>
</evidence>
<dbReference type="InterPro" id="IPR033599">
    <property type="entry name" value="TAF1B/Rrn7"/>
</dbReference>
<keyword evidence="5" id="KW-0862">Zinc</keyword>
<keyword evidence="8" id="KW-0804">Transcription</keyword>
<evidence type="ECO:0000256" key="7">
    <source>
        <dbReference type="ARBA" id="ARBA00023125"/>
    </source>
</evidence>
<feature type="compositionally biased region" description="Polar residues" evidence="10">
    <location>
        <begin position="414"/>
        <end position="423"/>
    </location>
</feature>
<keyword evidence="9" id="KW-0539">Nucleus</keyword>
<evidence type="ECO:0000256" key="10">
    <source>
        <dbReference type="SAM" id="MobiDB-lite"/>
    </source>
</evidence>
<dbReference type="PANTHER" id="PTHR31576">
    <property type="entry name" value="TATA BOX-BINDING PROTEIN-ASSOCIATED FACTOR RNA POLYMERASE I SUBUNIT B"/>
    <property type="match status" value="1"/>
</dbReference>
<dbReference type="GO" id="GO:0001164">
    <property type="term" value="F:RNA polymerase I core promoter sequence-specific DNA binding"/>
    <property type="evidence" value="ECO:0007669"/>
    <property type="project" value="InterPro"/>
</dbReference>
<evidence type="ECO:0000256" key="1">
    <source>
        <dbReference type="ARBA" id="ARBA00004604"/>
    </source>
</evidence>
<comment type="similarity">
    <text evidence="2">Belongs to the RRN7/TAF1B family.</text>
</comment>
<evidence type="ECO:0000313" key="11">
    <source>
        <dbReference type="EMBL" id="KAG7355005.1"/>
    </source>
</evidence>
<feature type="compositionally biased region" description="Basic and acidic residues" evidence="10">
    <location>
        <begin position="360"/>
        <end position="375"/>
    </location>
</feature>
<feature type="region of interest" description="Disordered" evidence="10">
    <location>
        <begin position="1"/>
        <end position="74"/>
    </location>
</feature>
<feature type="compositionally biased region" description="Low complexity" evidence="10">
    <location>
        <begin position="139"/>
        <end position="150"/>
    </location>
</feature>
<evidence type="ECO:0000256" key="9">
    <source>
        <dbReference type="ARBA" id="ARBA00023242"/>
    </source>
</evidence>
<evidence type="ECO:0000256" key="6">
    <source>
        <dbReference type="ARBA" id="ARBA00023015"/>
    </source>
</evidence>
<reference evidence="11" key="2">
    <citation type="submission" date="2021-04" db="EMBL/GenBank/DDBJ databases">
        <authorList>
            <person name="Podell S."/>
        </authorList>
    </citation>
    <scope>NUCLEOTIDE SEQUENCE</scope>
    <source>
        <strain evidence="11">Hildebrandi</strain>
    </source>
</reference>
<dbReference type="OrthoDB" id="49468at2759"/>
<feature type="region of interest" description="Disordered" evidence="10">
    <location>
        <begin position="456"/>
        <end position="477"/>
    </location>
</feature>
<dbReference type="GO" id="GO:0070860">
    <property type="term" value="C:RNA polymerase I core factor complex"/>
    <property type="evidence" value="ECO:0007669"/>
    <property type="project" value="InterPro"/>
</dbReference>
<feature type="region of interest" description="Disordered" evidence="10">
    <location>
        <begin position="312"/>
        <end position="431"/>
    </location>
</feature>
<dbReference type="GO" id="GO:0008270">
    <property type="term" value="F:zinc ion binding"/>
    <property type="evidence" value="ECO:0007669"/>
    <property type="project" value="UniProtKB-KW"/>
</dbReference>
<feature type="compositionally biased region" description="Basic and acidic residues" evidence="10">
    <location>
        <begin position="315"/>
        <end position="329"/>
    </location>
</feature>
<feature type="compositionally biased region" description="Polar residues" evidence="10">
    <location>
        <begin position="330"/>
        <end position="339"/>
    </location>
</feature>
<dbReference type="GO" id="GO:0042790">
    <property type="term" value="P:nucleolar large rRNA transcription by RNA polymerase I"/>
    <property type="evidence" value="ECO:0007669"/>
    <property type="project" value="TreeGrafter"/>
</dbReference>
<reference evidence="11" key="1">
    <citation type="journal article" date="2021" name="Sci. Rep.">
        <title>Diploid genomic architecture of Nitzschia inconspicua, an elite biomass production diatom.</title>
        <authorList>
            <person name="Oliver A."/>
            <person name="Podell S."/>
            <person name="Pinowska A."/>
            <person name="Traller J.C."/>
            <person name="Smith S.R."/>
            <person name="McClure R."/>
            <person name="Beliaev A."/>
            <person name="Bohutskyi P."/>
            <person name="Hill E.A."/>
            <person name="Rabines A."/>
            <person name="Zheng H."/>
            <person name="Allen L.Z."/>
            <person name="Kuo A."/>
            <person name="Grigoriev I.V."/>
            <person name="Allen A.E."/>
            <person name="Hazlebeck D."/>
            <person name="Allen E.E."/>
        </authorList>
    </citation>
    <scope>NUCLEOTIDE SEQUENCE</scope>
    <source>
        <strain evidence="11">Hildebrandi</strain>
    </source>
</reference>
<dbReference type="EMBL" id="JAGRRH010000016">
    <property type="protein sequence ID" value="KAG7355005.1"/>
    <property type="molecule type" value="Genomic_DNA"/>
</dbReference>
<proteinExistence type="inferred from homology"/>
<comment type="caution">
    <text evidence="11">The sequence shown here is derived from an EMBL/GenBank/DDBJ whole genome shotgun (WGS) entry which is preliminary data.</text>
</comment>
<protein>
    <submittedName>
        <fullName evidence="11">Uncharacterized protein</fullName>
    </submittedName>
</protein>
<feature type="compositionally biased region" description="Polar residues" evidence="10">
    <location>
        <begin position="50"/>
        <end position="61"/>
    </location>
</feature>
<keyword evidence="6" id="KW-0805">Transcription regulation</keyword>
<name>A0A9K3L556_9STRA</name>
<feature type="region of interest" description="Disordered" evidence="10">
    <location>
        <begin position="784"/>
        <end position="814"/>
    </location>
</feature>
<feature type="compositionally biased region" description="Polar residues" evidence="10">
    <location>
        <begin position="382"/>
        <end position="391"/>
    </location>
</feature>
<dbReference type="PANTHER" id="PTHR31576:SF2">
    <property type="entry name" value="TATA BOX-BINDING PROTEIN-ASSOCIATED FACTOR RNA POLYMERASE I SUBUNIT B"/>
    <property type="match status" value="1"/>
</dbReference>
<feature type="compositionally biased region" description="Acidic residues" evidence="10">
    <location>
        <begin position="1"/>
        <end position="12"/>
    </location>
</feature>
<keyword evidence="12" id="KW-1185">Reference proteome</keyword>
<evidence type="ECO:0000256" key="8">
    <source>
        <dbReference type="ARBA" id="ARBA00023163"/>
    </source>
</evidence>
<feature type="region of interest" description="Disordered" evidence="10">
    <location>
        <begin position="132"/>
        <end position="162"/>
    </location>
</feature>
<comment type="subcellular location">
    <subcellularLocation>
        <location evidence="1">Nucleus</location>
        <location evidence="1">Nucleolus</location>
    </subcellularLocation>
</comment>
<keyword evidence="3" id="KW-0479">Metal-binding</keyword>
<sequence length="897" mass="99721">MSFYFDDDDDDVGYNPSSQGGRPSGASFLSPSSQGSTTDRIPQSQSQQSTFSAAHNSQGNEHLTDIPPSHHQHDYDAPTVDFVCRNCGSRDAYLDETTNDIVCNVCFTQSQTHVDSSQQQFDYDDAFNMAHKGRDGRIQPTKTKAPQTKTIGSRAKPLSDYDNTRKQPSLAECLQGFQTILQASCKIVCRDLLPLPTIRKHVENTGGDNSDDTDDGYTAQKIQKRQATKRVLNTVRNLWKAYLLSWHEGAEYYGNLYPQVRFSFRDCFLQSHIKGMLYQTLAARAAKELKKKIEQEPDDDHVENDDQSTAILSEHNNDGNERHNDDDTNARNSIASTDQKAPVNTVVPSTAMKLSRKRSRHDDDAKRWKGRRTETECDSEQNDSGSETAFQNEGDDDDSGVSSNEDSDDDMNSVISDISNGAVGNSKAAVGKGDSQIKSHLLARLIYFHTKKKARDSVTQNTSKKQEGKRKRAWTRQPKLGRKDAALVLQPSLLMAMGMILIATAPYGVSESDVLHWVQQGSLPLLNAFNCLLSPSQQEALSLVAPFFRCHKLPTIAALKRSVVGLHVACGYKPPPVPLSKGGKKQGQLTDKSLMAPGRIIRPSNVPLVLANLVSNLGLSQLVLDFALALMGLPVSRSVSSANESANEESSWLPPTLSKAHPDGLNDVSRILAVVVVACKLIPNWCSGLEYSVGSSVISADAKDRTRNSTNSKGWIPWDREHFNRIGNGKTEMDYLNFLEATVMHSDKYVYPEFVKLLDETDPTHIEDAVADPPVSANNILLRTEPRSKMQEHPNNNAGKKSKPETKRKNKTPQLLYRLTKREDMEMATNVQDPLRPLIEYFAYRTWTSFEKIVGYLIVLDEEMGNCYNSAVRAITLSPEEAYNLIILSNDDKKAIM</sequence>
<organism evidence="11 12">
    <name type="scientific">Nitzschia inconspicua</name>
    <dbReference type="NCBI Taxonomy" id="303405"/>
    <lineage>
        <taxon>Eukaryota</taxon>
        <taxon>Sar</taxon>
        <taxon>Stramenopiles</taxon>
        <taxon>Ochrophyta</taxon>
        <taxon>Bacillariophyta</taxon>
        <taxon>Bacillariophyceae</taxon>
        <taxon>Bacillariophycidae</taxon>
        <taxon>Bacillariales</taxon>
        <taxon>Bacillariaceae</taxon>
        <taxon>Nitzschia</taxon>
    </lineage>
</organism>
<feature type="compositionally biased region" description="Acidic residues" evidence="10">
    <location>
        <begin position="393"/>
        <end position="411"/>
    </location>
</feature>
<feature type="compositionally biased region" description="Polar residues" evidence="10">
    <location>
        <begin position="15"/>
        <end position="42"/>
    </location>
</feature>
<keyword evidence="4" id="KW-0863">Zinc-finger</keyword>
<evidence type="ECO:0000256" key="2">
    <source>
        <dbReference type="ARBA" id="ARBA00006899"/>
    </source>
</evidence>
<gene>
    <name evidence="11" type="ORF">IV203_004361</name>
</gene>
<keyword evidence="7" id="KW-0238">DNA-binding</keyword>
<evidence type="ECO:0000256" key="4">
    <source>
        <dbReference type="ARBA" id="ARBA00022771"/>
    </source>
</evidence>
<dbReference type="Proteomes" id="UP000693970">
    <property type="component" value="Unassembled WGS sequence"/>
</dbReference>
<accession>A0A9K3L556</accession>
<dbReference type="AlphaFoldDB" id="A0A9K3L556"/>
<evidence type="ECO:0000313" key="12">
    <source>
        <dbReference type="Proteomes" id="UP000693970"/>
    </source>
</evidence>